<gene>
    <name evidence="5" type="primary">rny</name>
    <name evidence="9" type="ORF">UX27_C0029G0008</name>
</gene>
<dbReference type="Gene3D" id="1.10.3210.10">
    <property type="entry name" value="Hypothetical protein af1432"/>
    <property type="match status" value="1"/>
</dbReference>
<dbReference type="InterPro" id="IPR022711">
    <property type="entry name" value="RNase_Y_N"/>
</dbReference>
<evidence type="ECO:0000256" key="7">
    <source>
        <dbReference type="SAM" id="Coils"/>
    </source>
</evidence>
<dbReference type="PANTHER" id="PTHR12826:SF15">
    <property type="entry name" value="RIBONUCLEASE Y"/>
    <property type="match status" value="1"/>
</dbReference>
<feature type="coiled-coil region" evidence="7">
    <location>
        <begin position="56"/>
        <end position="136"/>
    </location>
</feature>
<dbReference type="GO" id="GO:0005886">
    <property type="term" value="C:plasma membrane"/>
    <property type="evidence" value="ECO:0007669"/>
    <property type="project" value="UniProtKB-SubCell"/>
</dbReference>
<dbReference type="Pfam" id="PF01966">
    <property type="entry name" value="HD"/>
    <property type="match status" value="1"/>
</dbReference>
<protein>
    <recommendedName>
        <fullName evidence="5 6">Ribonuclease Y</fullName>
        <shortName evidence="5">RNase Y</shortName>
        <ecNumber evidence="5 6">3.1.-.-</ecNumber>
    </recommendedName>
</protein>
<dbReference type="InterPro" id="IPR006674">
    <property type="entry name" value="HD_domain"/>
</dbReference>
<dbReference type="SUPFAM" id="SSF109604">
    <property type="entry name" value="HD-domain/PDEase-like"/>
    <property type="match status" value="1"/>
</dbReference>
<dbReference type="NCBIfam" id="TIGR03319">
    <property type="entry name" value="RNase_Y"/>
    <property type="match status" value="1"/>
</dbReference>
<keyword evidence="5" id="KW-0472">Membrane</keyword>
<dbReference type="NCBIfam" id="TIGR00277">
    <property type="entry name" value="HDIG"/>
    <property type="match status" value="1"/>
</dbReference>
<dbReference type="AlphaFoldDB" id="A0A0G1NAV2"/>
<evidence type="ECO:0000259" key="8">
    <source>
        <dbReference type="PROSITE" id="PS51831"/>
    </source>
</evidence>
<dbReference type="Gene3D" id="3.30.1370.10">
    <property type="entry name" value="K Homology domain, type 1"/>
    <property type="match status" value="1"/>
</dbReference>
<comment type="caution">
    <text evidence="9">The sequence shown here is derived from an EMBL/GenBank/DDBJ whole genome shotgun (WGS) entry which is preliminary data.</text>
</comment>
<dbReference type="Pfam" id="PF12072">
    <property type="entry name" value="RNase_Y_N"/>
    <property type="match status" value="1"/>
</dbReference>
<dbReference type="Proteomes" id="UP000034644">
    <property type="component" value="Unassembled WGS sequence"/>
</dbReference>
<keyword evidence="1 5" id="KW-0540">Nuclease</keyword>
<feature type="transmembrane region" description="Helical" evidence="5">
    <location>
        <begin position="6"/>
        <end position="25"/>
    </location>
</feature>
<keyword evidence="3 5" id="KW-0378">Hydrolase</keyword>
<dbReference type="InterPro" id="IPR004087">
    <property type="entry name" value="KH_dom"/>
</dbReference>
<keyword evidence="5" id="KW-0812">Transmembrane</keyword>
<dbReference type="EC" id="3.1.-.-" evidence="5 6"/>
<dbReference type="PATRIC" id="fig|1618614.3.peg.392"/>
<evidence type="ECO:0000256" key="3">
    <source>
        <dbReference type="ARBA" id="ARBA00022801"/>
    </source>
</evidence>
<dbReference type="InterPro" id="IPR003607">
    <property type="entry name" value="HD/PDEase_dom"/>
</dbReference>
<keyword evidence="7" id="KW-0175">Coiled coil</keyword>
<evidence type="ECO:0000256" key="1">
    <source>
        <dbReference type="ARBA" id="ARBA00022722"/>
    </source>
</evidence>
<dbReference type="CDD" id="cd00077">
    <property type="entry name" value="HDc"/>
    <property type="match status" value="1"/>
</dbReference>
<dbReference type="GO" id="GO:0016787">
    <property type="term" value="F:hydrolase activity"/>
    <property type="evidence" value="ECO:0007669"/>
    <property type="project" value="UniProtKB-KW"/>
</dbReference>
<evidence type="ECO:0000313" key="9">
    <source>
        <dbReference type="EMBL" id="KKU17616.1"/>
    </source>
</evidence>
<accession>A0A0G1NAV2</accession>
<dbReference type="SMART" id="SM00471">
    <property type="entry name" value="HDc"/>
    <property type="match status" value="1"/>
</dbReference>
<dbReference type="InterPro" id="IPR017705">
    <property type="entry name" value="Ribonuclease_Y"/>
</dbReference>
<evidence type="ECO:0000256" key="6">
    <source>
        <dbReference type="NCBIfam" id="TIGR03319"/>
    </source>
</evidence>
<proteinExistence type="inferred from homology"/>
<evidence type="ECO:0000256" key="5">
    <source>
        <dbReference type="HAMAP-Rule" id="MF_00335"/>
    </source>
</evidence>
<dbReference type="PROSITE" id="PS50084">
    <property type="entry name" value="KH_TYPE_1"/>
    <property type="match status" value="1"/>
</dbReference>
<dbReference type="PROSITE" id="PS51831">
    <property type="entry name" value="HD"/>
    <property type="match status" value="1"/>
</dbReference>
<dbReference type="InterPro" id="IPR006675">
    <property type="entry name" value="HDIG_dom"/>
</dbReference>
<evidence type="ECO:0000256" key="4">
    <source>
        <dbReference type="ARBA" id="ARBA00022884"/>
    </source>
</evidence>
<dbReference type="SUPFAM" id="SSF54791">
    <property type="entry name" value="Eukaryotic type KH-domain (KH-domain type I)"/>
    <property type="match status" value="1"/>
</dbReference>
<dbReference type="Pfam" id="PF00013">
    <property type="entry name" value="KH_1"/>
    <property type="match status" value="1"/>
</dbReference>
<keyword evidence="5" id="KW-1133">Transmembrane helix</keyword>
<feature type="domain" description="HD" evidence="8">
    <location>
        <begin position="326"/>
        <end position="419"/>
    </location>
</feature>
<comment type="function">
    <text evidence="5">Endoribonuclease that initiates mRNA decay.</text>
</comment>
<dbReference type="CDD" id="cd22431">
    <property type="entry name" value="KH-I_RNaseY"/>
    <property type="match status" value="1"/>
</dbReference>
<organism evidence="9 10">
    <name type="scientific">Candidatus Azambacteria bacterium GW2011_GWA2_45_90</name>
    <dbReference type="NCBI Taxonomy" id="1618614"/>
    <lineage>
        <taxon>Bacteria</taxon>
        <taxon>Candidatus Azamiibacteriota</taxon>
    </lineage>
</organism>
<dbReference type="EMBL" id="LCLO01000029">
    <property type="protein sequence ID" value="KKU17616.1"/>
    <property type="molecule type" value="Genomic_DNA"/>
</dbReference>
<dbReference type="InterPro" id="IPR004088">
    <property type="entry name" value="KH_dom_type_1"/>
</dbReference>
<keyword evidence="5" id="KW-1003">Cell membrane</keyword>
<dbReference type="PANTHER" id="PTHR12826">
    <property type="entry name" value="RIBONUCLEASE Y"/>
    <property type="match status" value="1"/>
</dbReference>
<dbReference type="GO" id="GO:0006402">
    <property type="term" value="P:mRNA catabolic process"/>
    <property type="evidence" value="ECO:0007669"/>
    <property type="project" value="UniProtKB-UniRule"/>
</dbReference>
<dbReference type="SMART" id="SM00322">
    <property type="entry name" value="KH"/>
    <property type="match status" value="1"/>
</dbReference>
<reference evidence="9 10" key="1">
    <citation type="journal article" date="2015" name="Nature">
        <title>rRNA introns, odd ribosomes, and small enigmatic genomes across a large radiation of phyla.</title>
        <authorList>
            <person name="Brown C.T."/>
            <person name="Hug L.A."/>
            <person name="Thomas B.C."/>
            <person name="Sharon I."/>
            <person name="Castelle C.J."/>
            <person name="Singh A."/>
            <person name="Wilkins M.J."/>
            <person name="Williams K.H."/>
            <person name="Banfield J.F."/>
        </authorList>
    </citation>
    <scope>NUCLEOTIDE SEQUENCE [LARGE SCALE GENOMIC DNA]</scope>
</reference>
<dbReference type="InterPro" id="IPR036612">
    <property type="entry name" value="KH_dom_type_1_sf"/>
</dbReference>
<evidence type="ECO:0000256" key="2">
    <source>
        <dbReference type="ARBA" id="ARBA00022759"/>
    </source>
</evidence>
<dbReference type="GO" id="GO:0004521">
    <property type="term" value="F:RNA endonuclease activity"/>
    <property type="evidence" value="ECO:0007669"/>
    <property type="project" value="UniProtKB-UniRule"/>
</dbReference>
<evidence type="ECO:0000313" key="10">
    <source>
        <dbReference type="Proteomes" id="UP000034644"/>
    </source>
</evidence>
<comment type="subcellular location">
    <subcellularLocation>
        <location evidence="5">Cell membrane</location>
        <topology evidence="5">Single-pass membrane protein</topology>
    </subcellularLocation>
</comment>
<keyword evidence="4 5" id="KW-0694">RNA-binding</keyword>
<sequence length="510" mass="57521">MLNDIFLVFGSMFLVVVGSILGYYARQTIARGQLGSIEQKITKATAEAETKAREIIIAAKDKAEKALEAVKLEEKEGLKKLDELEDRLVKRQENLDRRIESYEAKEGDLQEKIEKVKQIKSEIEALRERERETLEKIAGFTLEQAKENLLKTVEEKYRQDILDSTVRLEKLRGEELERKALELMVTAIHRYSRSHVSDVMTSMVSLPNEDLKGKIIGREGRNIRTLERLTGVEIIVDETPDAITISGYDPIRREVAKTALEKLIQDGRIQPAKIEEKVAEAQKEIQERIKKAGEAAAYETGILDLPKEIVHLIGRLAFRTSFGQNVLLHSIEAAHIAGILAKELGLNVEVAKKGALLHDIGKAVDHEIEGTHVEIGRKILKKYGIREEIIRAMEAHHEEYPFSTPESFIVTAAEAVSAARPGARRDTVENYLKRLENLEKIANSFPGIEKTYAIQAGREIRIFVTPTVIDDLGAIKLAKDVADKIEQELKYPGEIKVNVIRETRAVEYAR</sequence>
<comment type="similarity">
    <text evidence="5">Belongs to the RNase Y family.</text>
</comment>
<name>A0A0G1NAV2_9BACT</name>
<dbReference type="GO" id="GO:0003723">
    <property type="term" value="F:RNA binding"/>
    <property type="evidence" value="ECO:0007669"/>
    <property type="project" value="UniProtKB-UniRule"/>
</dbReference>
<dbReference type="HAMAP" id="MF_00335">
    <property type="entry name" value="RNase_Y"/>
    <property type="match status" value="1"/>
</dbReference>
<keyword evidence="2 5" id="KW-0255">Endonuclease</keyword>